<comment type="caution">
    <text evidence="1">The sequence shown here is derived from an EMBL/GenBank/DDBJ whole genome shotgun (WGS) entry which is preliminary data.</text>
</comment>
<organism evidence="1 2">
    <name type="scientific">Coemansia aciculifera</name>
    <dbReference type="NCBI Taxonomy" id="417176"/>
    <lineage>
        <taxon>Eukaryota</taxon>
        <taxon>Fungi</taxon>
        <taxon>Fungi incertae sedis</taxon>
        <taxon>Zoopagomycota</taxon>
        <taxon>Kickxellomycotina</taxon>
        <taxon>Kickxellomycetes</taxon>
        <taxon>Kickxellales</taxon>
        <taxon>Kickxellaceae</taxon>
        <taxon>Coemansia</taxon>
    </lineage>
</organism>
<gene>
    <name evidence="1" type="ORF">GGH94_005662</name>
</gene>
<dbReference type="AlphaFoldDB" id="A0A9W8M2V8"/>
<evidence type="ECO:0000313" key="2">
    <source>
        <dbReference type="Proteomes" id="UP001140074"/>
    </source>
</evidence>
<proteinExistence type="predicted"/>
<reference evidence="1" key="1">
    <citation type="submission" date="2022-07" db="EMBL/GenBank/DDBJ databases">
        <title>Phylogenomic reconstructions and comparative analyses of Kickxellomycotina fungi.</title>
        <authorList>
            <person name="Reynolds N.K."/>
            <person name="Stajich J.E."/>
            <person name="Barry K."/>
            <person name="Grigoriev I.V."/>
            <person name="Crous P."/>
            <person name="Smith M.E."/>
        </authorList>
    </citation>
    <scope>NUCLEOTIDE SEQUENCE</scope>
    <source>
        <strain evidence="1">RSA 476</strain>
    </source>
</reference>
<keyword evidence="2" id="KW-1185">Reference proteome</keyword>
<name>A0A9W8M2V8_9FUNG</name>
<dbReference type="Proteomes" id="UP001140074">
    <property type="component" value="Unassembled WGS sequence"/>
</dbReference>
<dbReference type="SUPFAM" id="SSF52047">
    <property type="entry name" value="RNI-like"/>
    <property type="match status" value="1"/>
</dbReference>
<accession>A0A9W8M2V8</accession>
<evidence type="ECO:0000313" key="1">
    <source>
        <dbReference type="EMBL" id="KAJ2860194.1"/>
    </source>
</evidence>
<protein>
    <submittedName>
        <fullName evidence="1">Uncharacterized protein</fullName>
    </submittedName>
</protein>
<sequence length="461" mass="52006">MNNNLGYPTHHLAKTLDIEIDEESIYSGEALKMLSRSPYDGCAFPLVRRVVFLLVTDDGLKEGKRTKTNIVAFVRRIKQMAPNVNDIWVQPMDCIVTFASSPSYEYGEASTLMTSVNLLPYDFRNIVYIECITGDYNQSITVYARQSFIELAHQSSATLESLIIKSEPAINIPSIIRKEDGDFVTYPHLHTLKLNGYSVFDTELTYPVFTGVVPFPSLRHLQILYEYSFGDDVVFRGNAATLESLVLHLSDSAVSVLHQFGLFTPTSHPKLRYVRLGYMGEFIPSIFATIPEAWQFSLDIGRAAPMRNISLYAMHTMWVPALSQLDGLGSIQVLSLESSTLNLWDVIALIKALPMVSDLSFEPPNLGPLPDDVTLDELPEYVISTYAPMGERFRYCHFMTPRTELFPELTKFVLLLALACPNFTLAALLFRKDEEYAVQLKTGIASDMFKPYASRFQCFID</sequence>
<dbReference type="EMBL" id="JANBUY010000317">
    <property type="protein sequence ID" value="KAJ2860194.1"/>
    <property type="molecule type" value="Genomic_DNA"/>
</dbReference>